<name>A0A644X1H2_9ZZZZ</name>
<accession>A0A644X1H2</accession>
<evidence type="ECO:0000313" key="1">
    <source>
        <dbReference type="EMBL" id="MPM09638.1"/>
    </source>
</evidence>
<dbReference type="AlphaFoldDB" id="A0A644X1H2"/>
<organism evidence="1">
    <name type="scientific">bioreactor metagenome</name>
    <dbReference type="NCBI Taxonomy" id="1076179"/>
    <lineage>
        <taxon>unclassified sequences</taxon>
        <taxon>metagenomes</taxon>
        <taxon>ecological metagenomes</taxon>
    </lineage>
</organism>
<dbReference type="EMBL" id="VSSQ01001594">
    <property type="protein sequence ID" value="MPM09638.1"/>
    <property type="molecule type" value="Genomic_DNA"/>
</dbReference>
<protein>
    <submittedName>
        <fullName evidence="1">Uncharacterized protein</fullName>
    </submittedName>
</protein>
<comment type="caution">
    <text evidence="1">The sequence shown here is derived from an EMBL/GenBank/DDBJ whole genome shotgun (WGS) entry which is preliminary data.</text>
</comment>
<gene>
    <name evidence="1" type="ORF">SDC9_55960</name>
</gene>
<dbReference type="PROSITE" id="PS51257">
    <property type="entry name" value="PROKAR_LIPOPROTEIN"/>
    <property type="match status" value="1"/>
</dbReference>
<reference evidence="1" key="1">
    <citation type="submission" date="2019-08" db="EMBL/GenBank/DDBJ databases">
        <authorList>
            <person name="Kucharzyk K."/>
            <person name="Murdoch R.W."/>
            <person name="Higgins S."/>
            <person name="Loffler F."/>
        </authorList>
    </citation>
    <scope>NUCLEOTIDE SEQUENCE</scope>
</reference>
<sequence length="406" mass="45457">MKHIKKTICLLAAIIIAFSAASCSDTDAKADSVVMTDSSGVIVREYTTNNQTFYAQGKISNALEGTKIRFVWSYTTDDQMIDQFEYSAKQSSEVIPATLTTNGDFPAGDYKLELFVGNRKKPDASVSFEVKQISSYIAFALLTDSIDENGKPGREIDTVEPTGKWFASAYIVDTQPNTIVHFVWLDSNGEKIDENTVDPDGKSYSYIFAVHSLSSAAPGGTYSVEIYIDDRTTPETTVSFEVEDVDHKRNEAENADYSVYVQTKGGFMINYPTAWTCLPFPDSLSAMFYPKEYVIDGEDEFNSVYVYKIDDLGFTTQEALDGWILATENENRENYEPLQSSIEQVNGSDMALFTYAWSRNGYDLVTSDFLIVDGEDLYVISSVATDEVLEDMYLYVEQMVLSFEIL</sequence>
<proteinExistence type="predicted"/>